<comment type="caution">
    <text evidence="3">The sequence shown here is derived from an EMBL/GenBank/DDBJ whole genome shotgun (WGS) entry which is preliminary data.</text>
</comment>
<dbReference type="Pfam" id="PF19993">
    <property type="entry name" value="DO-GTPase2"/>
    <property type="match status" value="1"/>
</dbReference>
<dbReference type="InterPro" id="IPR027417">
    <property type="entry name" value="P-loop_NTPase"/>
</dbReference>
<dbReference type="Proteomes" id="UP000014155">
    <property type="component" value="Unassembled WGS sequence"/>
</dbReference>
<evidence type="ECO:0000259" key="2">
    <source>
        <dbReference type="Pfam" id="PF19993"/>
    </source>
</evidence>
<dbReference type="Gene3D" id="3.40.50.300">
    <property type="entry name" value="P-loop containing nucleotide triphosphate hydrolases"/>
    <property type="match status" value="1"/>
</dbReference>
<feature type="compositionally biased region" description="Basic and acidic residues" evidence="1">
    <location>
        <begin position="1"/>
        <end position="25"/>
    </location>
</feature>
<dbReference type="InterPro" id="IPR045528">
    <property type="entry name" value="DO-GTPase2"/>
</dbReference>
<dbReference type="PATRIC" id="fig|1195236.3.peg.1834"/>
<dbReference type="RefSeq" id="WP_004624977.1">
    <property type="nucleotide sequence ID" value="NZ_AORV01000026.1"/>
</dbReference>
<proteinExistence type="predicted"/>
<accession>S0FQS0</accession>
<dbReference type="SUPFAM" id="SSF52540">
    <property type="entry name" value="P-loop containing nucleoside triphosphate hydrolases"/>
    <property type="match status" value="1"/>
</dbReference>
<feature type="region of interest" description="Disordered" evidence="1">
    <location>
        <begin position="1"/>
        <end position="29"/>
    </location>
</feature>
<keyword evidence="4" id="KW-1185">Reference proteome</keyword>
<dbReference type="eggNOG" id="COG1100">
    <property type="taxonomic scope" value="Bacteria"/>
</dbReference>
<name>S0FQS0_RUMCE</name>
<evidence type="ECO:0000313" key="3">
    <source>
        <dbReference type="EMBL" id="EMS72716.1"/>
    </source>
</evidence>
<organism evidence="3 4">
    <name type="scientific">Ruminiclostridium cellobioparum subsp. termitidis CT1112</name>
    <dbReference type="NCBI Taxonomy" id="1195236"/>
    <lineage>
        <taxon>Bacteria</taxon>
        <taxon>Bacillati</taxon>
        <taxon>Bacillota</taxon>
        <taxon>Clostridia</taxon>
        <taxon>Eubacteriales</taxon>
        <taxon>Oscillospiraceae</taxon>
        <taxon>Ruminiclostridium</taxon>
    </lineage>
</organism>
<dbReference type="AlphaFoldDB" id="S0FQS0"/>
<gene>
    <name evidence="3" type="ORF">CTER_1510</name>
</gene>
<evidence type="ECO:0000256" key="1">
    <source>
        <dbReference type="SAM" id="MobiDB-lite"/>
    </source>
</evidence>
<dbReference type="STRING" id="1195236.CTER_1510"/>
<evidence type="ECO:0000313" key="4">
    <source>
        <dbReference type="Proteomes" id="UP000014155"/>
    </source>
</evidence>
<feature type="domain" description="Double-GTPase 2" evidence="2">
    <location>
        <begin position="57"/>
        <end position="283"/>
    </location>
</feature>
<dbReference type="EMBL" id="AORV01000026">
    <property type="protein sequence ID" value="EMS72716.1"/>
    <property type="molecule type" value="Genomic_DNA"/>
</dbReference>
<reference evidence="3 4" key="1">
    <citation type="journal article" date="2013" name="Genome Announc.">
        <title>Draft Genome Sequence of the Cellulolytic, Mesophilic, Anaerobic Bacterium Clostridium termitidis Strain CT1112 (DSM 5398).</title>
        <authorList>
            <person name="Lal S."/>
            <person name="Ramachandran U."/>
            <person name="Zhang X."/>
            <person name="Munir R."/>
            <person name="Sparling R."/>
            <person name="Levin D.B."/>
        </authorList>
    </citation>
    <scope>NUCLEOTIDE SEQUENCE [LARGE SCALE GENOMIC DNA]</scope>
    <source>
        <strain evidence="3 4">CT1112</strain>
    </source>
</reference>
<sequence length="311" mass="34970">MDENAVERDTENLNGLENKHEKNGEETTVVPLPIGRELSAIDTYPVSATERSRFFVIVGATGSGKTTLITSIYHFFLLGSYKDQYLFAGSKTLAAFEERAFYLRTTSMHSNVEMRRTPRGSIDSILHLRIKKLETDEIENLLFSDFSGEDYSGVSANVVAATEDFPIIGSASHIVLLLDGEKTASKKYRLAELQHMIHILRAFWDGHLVKKGSQIIIAVSKYDLVLAANDSSFDKFMQSILDKIIEQIPDLRDRCTLHLIASMPNDTTKLAVGYGIDKLLDALLDSPQYCAYKYDAPSLESQFNLWKRRMA</sequence>
<protein>
    <recommendedName>
        <fullName evidence="2">Double-GTPase 2 domain-containing protein</fullName>
    </recommendedName>
</protein>